<organism evidence="6 7">
    <name type="scientific">Planctopirus ephydatiae</name>
    <dbReference type="NCBI Taxonomy" id="2528019"/>
    <lineage>
        <taxon>Bacteria</taxon>
        <taxon>Pseudomonadati</taxon>
        <taxon>Planctomycetota</taxon>
        <taxon>Planctomycetia</taxon>
        <taxon>Planctomycetales</taxon>
        <taxon>Planctomycetaceae</taxon>
        <taxon>Planctopirus</taxon>
    </lineage>
</organism>
<evidence type="ECO:0000256" key="3">
    <source>
        <dbReference type="ARBA" id="ARBA00061607"/>
    </source>
</evidence>
<dbReference type="Gene3D" id="1.10.8.80">
    <property type="entry name" value="Magnesium chelatase subunit I, C-Terminal domain"/>
    <property type="match status" value="1"/>
</dbReference>
<dbReference type="FunFam" id="3.40.50.300:FF:000640">
    <property type="entry name" value="MoxR family ATPase"/>
    <property type="match status" value="1"/>
</dbReference>
<feature type="region of interest" description="Disordered" evidence="4">
    <location>
        <begin position="1"/>
        <end position="49"/>
    </location>
</feature>
<dbReference type="RefSeq" id="WP_315851532.1">
    <property type="nucleotide sequence ID" value="NZ_CP036299.1"/>
</dbReference>
<dbReference type="Gene3D" id="3.40.50.300">
    <property type="entry name" value="P-loop containing nucleotide triphosphate hydrolases"/>
    <property type="match status" value="1"/>
</dbReference>
<feature type="compositionally biased region" description="Basic and acidic residues" evidence="4">
    <location>
        <begin position="1"/>
        <end position="42"/>
    </location>
</feature>
<evidence type="ECO:0000256" key="1">
    <source>
        <dbReference type="ARBA" id="ARBA00022741"/>
    </source>
</evidence>
<keyword evidence="7" id="KW-1185">Reference proteome</keyword>
<dbReference type="PIRSF" id="PIRSF002849">
    <property type="entry name" value="AAA_ATPase_chaperone_MoxR_prd"/>
    <property type="match status" value="1"/>
</dbReference>
<evidence type="ECO:0000256" key="4">
    <source>
        <dbReference type="SAM" id="MobiDB-lite"/>
    </source>
</evidence>
<protein>
    <submittedName>
        <fullName evidence="6">ATPase RavA</fullName>
    </submittedName>
</protein>
<accession>A0A518GSN4</accession>
<comment type="similarity">
    <text evidence="3">Belongs to the MoxR family.</text>
</comment>
<name>A0A518GSN4_9PLAN</name>
<feature type="domain" description="AAA+ ATPase" evidence="5">
    <location>
        <begin position="87"/>
        <end position="232"/>
    </location>
</feature>
<dbReference type="SMART" id="SM00382">
    <property type="entry name" value="AAA"/>
    <property type="match status" value="1"/>
</dbReference>
<proteinExistence type="inferred from homology"/>
<dbReference type="EMBL" id="CP036299">
    <property type="protein sequence ID" value="QDV31598.1"/>
    <property type="molecule type" value="Genomic_DNA"/>
</dbReference>
<dbReference type="InterPro" id="IPR041628">
    <property type="entry name" value="ChlI/MoxR_AAA_lid"/>
</dbReference>
<dbReference type="CDD" id="cd00009">
    <property type="entry name" value="AAA"/>
    <property type="match status" value="1"/>
</dbReference>
<keyword evidence="1" id="KW-0547">Nucleotide-binding</keyword>
<dbReference type="KEGG" id="peh:Spb1_35430"/>
<dbReference type="Pfam" id="PF17863">
    <property type="entry name" value="AAA_lid_2"/>
    <property type="match status" value="1"/>
</dbReference>
<dbReference type="InterPro" id="IPR011703">
    <property type="entry name" value="ATPase_AAA-3"/>
</dbReference>
<dbReference type="Pfam" id="PF07726">
    <property type="entry name" value="AAA_3"/>
    <property type="match status" value="1"/>
</dbReference>
<dbReference type="PANTHER" id="PTHR42759">
    <property type="entry name" value="MOXR FAMILY PROTEIN"/>
    <property type="match status" value="1"/>
</dbReference>
<dbReference type="InterPro" id="IPR003593">
    <property type="entry name" value="AAA+_ATPase"/>
</dbReference>
<evidence type="ECO:0000313" key="7">
    <source>
        <dbReference type="Proteomes" id="UP000315349"/>
    </source>
</evidence>
<keyword evidence="2" id="KW-0067">ATP-binding</keyword>
<dbReference type="InterPro" id="IPR050764">
    <property type="entry name" value="CbbQ/NirQ/NorQ/GpvN"/>
</dbReference>
<dbReference type="GO" id="GO:0005524">
    <property type="term" value="F:ATP binding"/>
    <property type="evidence" value="ECO:0007669"/>
    <property type="project" value="UniProtKB-KW"/>
</dbReference>
<dbReference type="Proteomes" id="UP000315349">
    <property type="component" value="Chromosome"/>
</dbReference>
<dbReference type="GO" id="GO:0016887">
    <property type="term" value="F:ATP hydrolysis activity"/>
    <property type="evidence" value="ECO:0007669"/>
    <property type="project" value="InterPro"/>
</dbReference>
<dbReference type="AlphaFoldDB" id="A0A518GSN4"/>
<gene>
    <name evidence="6" type="primary">ravA_3</name>
    <name evidence="6" type="ORF">Spb1_35430</name>
</gene>
<reference evidence="6 7" key="1">
    <citation type="submission" date="2019-02" db="EMBL/GenBank/DDBJ databases">
        <title>Deep-cultivation of Planctomycetes and their phenomic and genomic characterization uncovers novel biology.</title>
        <authorList>
            <person name="Wiegand S."/>
            <person name="Jogler M."/>
            <person name="Boedeker C."/>
            <person name="Pinto D."/>
            <person name="Vollmers J."/>
            <person name="Rivas-Marin E."/>
            <person name="Kohn T."/>
            <person name="Peeters S.H."/>
            <person name="Heuer A."/>
            <person name="Rast P."/>
            <person name="Oberbeckmann S."/>
            <person name="Bunk B."/>
            <person name="Jeske O."/>
            <person name="Meyerdierks A."/>
            <person name="Storesund J.E."/>
            <person name="Kallscheuer N."/>
            <person name="Luecker S."/>
            <person name="Lage O.M."/>
            <person name="Pohl T."/>
            <person name="Merkel B.J."/>
            <person name="Hornburger P."/>
            <person name="Mueller R.-W."/>
            <person name="Bruemmer F."/>
            <person name="Labrenz M."/>
            <person name="Spormann A.M."/>
            <person name="Op den Camp H."/>
            <person name="Overmann J."/>
            <person name="Amann R."/>
            <person name="Jetten M.S.M."/>
            <person name="Mascher T."/>
            <person name="Medema M.H."/>
            <person name="Devos D.P."/>
            <person name="Kaster A.-K."/>
            <person name="Ovreas L."/>
            <person name="Rohde M."/>
            <person name="Galperin M.Y."/>
            <person name="Jogler C."/>
        </authorList>
    </citation>
    <scope>NUCLEOTIDE SEQUENCE [LARGE SCALE GENOMIC DNA]</scope>
    <source>
        <strain evidence="6 7">Spb1</strain>
    </source>
</reference>
<dbReference type="SUPFAM" id="SSF52540">
    <property type="entry name" value="P-loop containing nucleoside triphosphate hydrolases"/>
    <property type="match status" value="1"/>
</dbReference>
<sequence length="390" mass="43872">MPEDDSRLFDESLSRGVPKKFDPEENASEPKRESLNEERGSESDGSESDIECLRRLSQAWQRIRHELNQVIVGQNEVLEELFVAMLSSGHALLVGVPGLAKTLMVRSLAQTLDLTFGRIQFTPDLMPADITGTEVLQEDRQTGQRLFQFRPGPVFVNVLLADEINRTPPKTQAALLEAMQERQVTTGGQRHVLPNPFFVLATQNPIEQEGTYPLPEAQLDRFLLQIRVDYPDAEEEFEILRQTNRAEPRQVSQVISASEWSEFQGLVRRIPVADYVLEYAMRLCRATRPQDASATEQIRKYVQWGAGPRAGQALVMAAKARAAIHGQPVVGVEDLRALAPAVLRHRLLLRYTAEADSKSADDIVIELLDQIFSEEEPQPAVGGLWNVFRR</sequence>
<evidence type="ECO:0000259" key="5">
    <source>
        <dbReference type="SMART" id="SM00382"/>
    </source>
</evidence>
<dbReference type="PANTHER" id="PTHR42759:SF1">
    <property type="entry name" value="MAGNESIUM-CHELATASE SUBUNIT CHLD"/>
    <property type="match status" value="1"/>
</dbReference>
<dbReference type="InterPro" id="IPR027417">
    <property type="entry name" value="P-loop_NTPase"/>
</dbReference>
<evidence type="ECO:0000256" key="2">
    <source>
        <dbReference type="ARBA" id="ARBA00022840"/>
    </source>
</evidence>
<evidence type="ECO:0000313" key="6">
    <source>
        <dbReference type="EMBL" id="QDV31598.1"/>
    </source>
</evidence>